<comment type="similarity">
    <text evidence="1">Belongs to the universal stress protein A family.</text>
</comment>
<dbReference type="Proteomes" id="UP001165283">
    <property type="component" value="Unassembled WGS sequence"/>
</dbReference>
<evidence type="ECO:0000256" key="2">
    <source>
        <dbReference type="ARBA" id="ARBA00022741"/>
    </source>
</evidence>
<dbReference type="PANTHER" id="PTHR46268">
    <property type="entry name" value="STRESS RESPONSE PROTEIN NHAX"/>
    <property type="match status" value="1"/>
</dbReference>
<dbReference type="InterPro" id="IPR006015">
    <property type="entry name" value="Universal_stress_UspA"/>
</dbReference>
<name>A0ABT1A7R3_9PSEU</name>
<dbReference type="Gene3D" id="3.40.50.620">
    <property type="entry name" value="HUPs"/>
    <property type="match status" value="2"/>
</dbReference>
<gene>
    <name evidence="5" type="ORF">KDL28_28705</name>
</gene>
<proteinExistence type="inferred from homology"/>
<keyword evidence="2" id="KW-0547">Nucleotide-binding</keyword>
<comment type="caution">
    <text evidence="5">The sequence shown here is derived from an EMBL/GenBank/DDBJ whole genome shotgun (WGS) entry which is preliminary data.</text>
</comment>
<reference evidence="5" key="1">
    <citation type="submission" date="2021-04" db="EMBL/GenBank/DDBJ databases">
        <title>Pseudonocardia sp. nov., isolated from sandy soil of mangrove forest.</title>
        <authorList>
            <person name="Zan Z."/>
            <person name="Huang R."/>
            <person name="Liu W."/>
        </authorList>
    </citation>
    <scope>NUCLEOTIDE SEQUENCE</scope>
    <source>
        <strain evidence="5">S2-4</strain>
    </source>
</reference>
<evidence type="ECO:0000313" key="6">
    <source>
        <dbReference type="Proteomes" id="UP001165283"/>
    </source>
</evidence>
<evidence type="ECO:0000259" key="4">
    <source>
        <dbReference type="Pfam" id="PF00582"/>
    </source>
</evidence>
<dbReference type="SUPFAM" id="SSF52402">
    <property type="entry name" value="Adenine nucleotide alpha hydrolases-like"/>
    <property type="match status" value="2"/>
</dbReference>
<evidence type="ECO:0000256" key="3">
    <source>
        <dbReference type="ARBA" id="ARBA00022840"/>
    </source>
</evidence>
<evidence type="ECO:0000256" key="1">
    <source>
        <dbReference type="ARBA" id="ARBA00008791"/>
    </source>
</evidence>
<keyword evidence="3" id="KW-0067">ATP-binding</keyword>
<dbReference type="InterPro" id="IPR014729">
    <property type="entry name" value="Rossmann-like_a/b/a_fold"/>
</dbReference>
<evidence type="ECO:0000313" key="5">
    <source>
        <dbReference type="EMBL" id="MCO1659057.1"/>
    </source>
</evidence>
<organism evidence="5 6">
    <name type="scientific">Pseudonocardia humida</name>
    <dbReference type="NCBI Taxonomy" id="2800819"/>
    <lineage>
        <taxon>Bacteria</taxon>
        <taxon>Bacillati</taxon>
        <taxon>Actinomycetota</taxon>
        <taxon>Actinomycetes</taxon>
        <taxon>Pseudonocardiales</taxon>
        <taxon>Pseudonocardiaceae</taxon>
        <taxon>Pseudonocardia</taxon>
    </lineage>
</organism>
<accession>A0ABT1A7R3</accession>
<dbReference type="PANTHER" id="PTHR46268:SF27">
    <property type="entry name" value="UNIVERSAL STRESS PROTEIN RV2623"/>
    <property type="match status" value="1"/>
</dbReference>
<dbReference type="RefSeq" id="WP_252443652.1">
    <property type="nucleotide sequence ID" value="NZ_JAGSOV010000061.1"/>
</dbReference>
<sequence length="284" mass="29205">MSRTEDGSVVVGVDGSPSARHAALWAAGEAARRGVPLTVVHALPADGGPTTAPPWLDELAADVRRGGTVEVDVRLPRGTPVSLLVDAAQRARLVVVGGWGADAYPGMLAGSVALALVTHAPCPVAVVRGGAPEAAPASRGPVVVGVDGSPTSDAALDEAFDIATAWDAELVAVHTWSDVVPGPSGEVVRLREDWSTLATRAEELLAERLAARREAYPGVVVGSRVLADRPVRALLGEAETARLLVVGHRGEGGFSGMLLGSTSQVLVQYAPCPVLVMRPTDVRA</sequence>
<dbReference type="EMBL" id="JAGSOV010000061">
    <property type="protein sequence ID" value="MCO1659057.1"/>
    <property type="molecule type" value="Genomic_DNA"/>
</dbReference>
<protein>
    <submittedName>
        <fullName evidence="5">Universal stress protein</fullName>
    </submittedName>
</protein>
<dbReference type="PRINTS" id="PR01438">
    <property type="entry name" value="UNVRSLSTRESS"/>
</dbReference>
<dbReference type="Pfam" id="PF00582">
    <property type="entry name" value="Usp"/>
    <property type="match status" value="2"/>
</dbReference>
<feature type="domain" description="UspA" evidence="4">
    <location>
        <begin position="141"/>
        <end position="278"/>
    </location>
</feature>
<keyword evidence="6" id="KW-1185">Reference proteome</keyword>
<dbReference type="InterPro" id="IPR006016">
    <property type="entry name" value="UspA"/>
</dbReference>
<feature type="domain" description="UspA" evidence="4">
    <location>
        <begin position="9"/>
        <end position="128"/>
    </location>
</feature>